<protein>
    <submittedName>
        <fullName evidence="3">CHAD domain-containing protein</fullName>
    </submittedName>
</protein>
<dbReference type="Gene3D" id="1.40.20.10">
    <property type="entry name" value="CHAD domain"/>
    <property type="match status" value="1"/>
</dbReference>
<dbReference type="PANTHER" id="PTHR39339">
    <property type="entry name" value="SLR1444 PROTEIN"/>
    <property type="match status" value="1"/>
</dbReference>
<dbReference type="EMBL" id="JBHSIT010000012">
    <property type="protein sequence ID" value="MFC4912407.1"/>
    <property type="molecule type" value="Genomic_DNA"/>
</dbReference>
<comment type="caution">
    <text evidence="3">The sequence shown here is derived from an EMBL/GenBank/DDBJ whole genome shotgun (WGS) entry which is preliminary data.</text>
</comment>
<feature type="region of interest" description="Disordered" evidence="1">
    <location>
        <begin position="198"/>
        <end position="234"/>
    </location>
</feature>
<dbReference type="RefSeq" id="WP_378262285.1">
    <property type="nucleotide sequence ID" value="NZ_JBHSIT010000012.1"/>
</dbReference>
<keyword evidence="4" id="KW-1185">Reference proteome</keyword>
<dbReference type="Proteomes" id="UP001595872">
    <property type="component" value="Unassembled WGS sequence"/>
</dbReference>
<dbReference type="Gene3D" id="2.40.320.10">
    <property type="entry name" value="Hypothetical Protein Pfu-838710-001"/>
    <property type="match status" value="1"/>
</dbReference>
<dbReference type="PROSITE" id="PS51708">
    <property type="entry name" value="CHAD"/>
    <property type="match status" value="1"/>
</dbReference>
<gene>
    <name evidence="3" type="ORF">ACFPCY_34260</name>
</gene>
<dbReference type="SMART" id="SM00880">
    <property type="entry name" value="CHAD"/>
    <property type="match status" value="1"/>
</dbReference>
<evidence type="ECO:0000313" key="3">
    <source>
        <dbReference type="EMBL" id="MFC4912407.1"/>
    </source>
</evidence>
<dbReference type="PANTHER" id="PTHR39339:SF1">
    <property type="entry name" value="CHAD DOMAIN-CONTAINING PROTEIN"/>
    <property type="match status" value="1"/>
</dbReference>
<dbReference type="SUPFAM" id="SSF55154">
    <property type="entry name" value="CYTH-like phosphatases"/>
    <property type="match status" value="1"/>
</dbReference>
<name>A0ABV9U7A1_9ACTN</name>
<dbReference type="InterPro" id="IPR033469">
    <property type="entry name" value="CYTH-like_dom_sf"/>
</dbReference>
<dbReference type="Pfam" id="PF01928">
    <property type="entry name" value="CYTH"/>
    <property type="match status" value="1"/>
</dbReference>
<feature type="domain" description="CHAD" evidence="2">
    <location>
        <begin position="232"/>
        <end position="528"/>
    </location>
</feature>
<evidence type="ECO:0000313" key="4">
    <source>
        <dbReference type="Proteomes" id="UP001595872"/>
    </source>
</evidence>
<dbReference type="InterPro" id="IPR007899">
    <property type="entry name" value="CHAD_dom"/>
</dbReference>
<dbReference type="InterPro" id="IPR023577">
    <property type="entry name" value="CYTH_domain"/>
</dbReference>
<dbReference type="Pfam" id="PF05235">
    <property type="entry name" value="CHAD"/>
    <property type="match status" value="1"/>
</dbReference>
<evidence type="ECO:0000256" key="1">
    <source>
        <dbReference type="SAM" id="MobiDB-lite"/>
    </source>
</evidence>
<proteinExistence type="predicted"/>
<dbReference type="InterPro" id="IPR038186">
    <property type="entry name" value="CHAD_dom_sf"/>
</dbReference>
<accession>A0ABV9U7A1</accession>
<reference evidence="4" key="1">
    <citation type="journal article" date="2019" name="Int. J. Syst. Evol. Microbiol.">
        <title>The Global Catalogue of Microorganisms (GCM) 10K type strain sequencing project: providing services to taxonomists for standard genome sequencing and annotation.</title>
        <authorList>
            <consortium name="The Broad Institute Genomics Platform"/>
            <consortium name="The Broad Institute Genome Sequencing Center for Infectious Disease"/>
            <person name="Wu L."/>
            <person name="Ma J."/>
        </authorList>
    </citation>
    <scope>NUCLEOTIDE SEQUENCE [LARGE SCALE GENOMIC DNA]</scope>
    <source>
        <strain evidence="4">KLKA75</strain>
    </source>
</reference>
<sequence length="533" mass="58397">MTESHPETESHLEIERKYDAAADFDLPDLSGLPGVAGVRDTAPVRLHAAYFDTGDLRLAARGITLRRRRGGADAGWHLKLPAADGRLEVRAPLGRARAVPARLASLVAAYTRGEPLRHIATLDTDRRVTVLLDEDGAPLAEVADDRVVGTVVHDTGRNSGTGSETEITPGASRWREVEVELVNGPPTLLKAARKRLRKAGARDSASSSKLGRLLDGVRGLPAPRKPPPAEDGQSAGDVVLRQLHAQVETLLRLDPEARRGTDDAVHQMRVAARRTRAVLRAYAPLFDTERTRPIEDELKWLGGVLGEVRDLEVLRMRLAARVAELDGPARPEPLGPGTLVRVDDPVPRVPSWLEDLARQERAAYRRMNATLRESRYFALLDALEDLVADPPLTARARRPAAEEMPALLKRSRKRLVRERAALDGRPEDVESARHDVRKAAKRVRYAAETAVPVLGAEAGRTARDAKAVQSALGDHMDALITMRRIERIAARVRDPAEAFALGRIHGVERREADASLARFTGTRTGARREAGKN</sequence>
<evidence type="ECO:0000259" key="2">
    <source>
        <dbReference type="PROSITE" id="PS51708"/>
    </source>
</evidence>
<organism evidence="3 4">
    <name type="scientific">Actinomadura gamaensis</name>
    <dbReference type="NCBI Taxonomy" id="1763541"/>
    <lineage>
        <taxon>Bacteria</taxon>
        <taxon>Bacillati</taxon>
        <taxon>Actinomycetota</taxon>
        <taxon>Actinomycetes</taxon>
        <taxon>Streptosporangiales</taxon>
        <taxon>Thermomonosporaceae</taxon>
        <taxon>Actinomadura</taxon>
    </lineage>
</organism>
<dbReference type="CDD" id="cd07374">
    <property type="entry name" value="CYTH-like_Pase"/>
    <property type="match status" value="1"/>
</dbReference>
<dbReference type="SMART" id="SM01118">
    <property type="entry name" value="CYTH"/>
    <property type="match status" value="1"/>
</dbReference>